<dbReference type="STRING" id="1802479.A2Y68_01695"/>
<proteinExistence type="predicted"/>
<organism evidence="2 3">
    <name type="scientific">Candidatus Woesebacteria bacterium RBG_13_46_13</name>
    <dbReference type="NCBI Taxonomy" id="1802479"/>
    <lineage>
        <taxon>Bacteria</taxon>
        <taxon>Candidatus Woeseibacteriota</taxon>
    </lineage>
</organism>
<name>A0A1F7X712_9BACT</name>
<keyword evidence="1" id="KW-0472">Membrane</keyword>
<evidence type="ECO:0000313" key="2">
    <source>
        <dbReference type="EMBL" id="OGM10138.1"/>
    </source>
</evidence>
<feature type="transmembrane region" description="Helical" evidence="1">
    <location>
        <begin position="338"/>
        <end position="361"/>
    </location>
</feature>
<comment type="caution">
    <text evidence="2">The sequence shown here is derived from an EMBL/GenBank/DDBJ whole genome shotgun (WGS) entry which is preliminary data.</text>
</comment>
<dbReference type="Proteomes" id="UP000176778">
    <property type="component" value="Unassembled WGS sequence"/>
</dbReference>
<dbReference type="EMBL" id="MGFR01000001">
    <property type="protein sequence ID" value="OGM10138.1"/>
    <property type="molecule type" value="Genomic_DNA"/>
</dbReference>
<evidence type="ECO:0000256" key="1">
    <source>
        <dbReference type="SAM" id="Phobius"/>
    </source>
</evidence>
<feature type="transmembrane region" description="Helical" evidence="1">
    <location>
        <begin position="235"/>
        <end position="256"/>
    </location>
</feature>
<dbReference type="PANTHER" id="PTHR38454">
    <property type="entry name" value="INTEGRAL MEMBRANE PROTEIN-RELATED"/>
    <property type="match status" value="1"/>
</dbReference>
<feature type="transmembrane region" description="Helical" evidence="1">
    <location>
        <begin position="199"/>
        <end position="223"/>
    </location>
</feature>
<keyword evidence="1" id="KW-0812">Transmembrane</keyword>
<reference evidence="2 3" key="1">
    <citation type="journal article" date="2016" name="Nat. Commun.">
        <title>Thousands of microbial genomes shed light on interconnected biogeochemical processes in an aquifer system.</title>
        <authorList>
            <person name="Anantharaman K."/>
            <person name="Brown C.T."/>
            <person name="Hug L.A."/>
            <person name="Sharon I."/>
            <person name="Castelle C.J."/>
            <person name="Probst A.J."/>
            <person name="Thomas B.C."/>
            <person name="Singh A."/>
            <person name="Wilkins M.J."/>
            <person name="Karaoz U."/>
            <person name="Brodie E.L."/>
            <person name="Williams K.H."/>
            <person name="Hubbard S.S."/>
            <person name="Banfield J.F."/>
        </authorList>
    </citation>
    <scope>NUCLEOTIDE SEQUENCE [LARGE SCALE GENOMIC DNA]</scope>
</reference>
<accession>A0A1F7X712</accession>
<protein>
    <recommendedName>
        <fullName evidence="4">Membrane protein 6-pyruvoyl-tetrahydropterin synthase-related domain-containing protein</fullName>
    </recommendedName>
</protein>
<feature type="transmembrane region" description="Helical" evidence="1">
    <location>
        <begin position="750"/>
        <end position="770"/>
    </location>
</feature>
<dbReference type="PANTHER" id="PTHR38454:SF1">
    <property type="entry name" value="INTEGRAL MEMBRANE PROTEIN"/>
    <property type="match status" value="1"/>
</dbReference>
<feature type="transmembrane region" description="Helical" evidence="1">
    <location>
        <begin position="373"/>
        <end position="393"/>
    </location>
</feature>
<evidence type="ECO:0000313" key="3">
    <source>
        <dbReference type="Proteomes" id="UP000176778"/>
    </source>
</evidence>
<evidence type="ECO:0008006" key="4">
    <source>
        <dbReference type="Google" id="ProtNLM"/>
    </source>
</evidence>
<feature type="transmembrane region" description="Helical" evidence="1">
    <location>
        <begin position="154"/>
        <end position="179"/>
    </location>
</feature>
<feature type="transmembrane region" description="Helical" evidence="1">
    <location>
        <begin position="400"/>
        <end position="422"/>
    </location>
</feature>
<dbReference type="AlphaFoldDB" id="A0A1F7X712"/>
<keyword evidence="1" id="KW-1133">Transmembrane helix</keyword>
<dbReference type="InterPro" id="IPR018580">
    <property type="entry name" value="Uncharacterised_YfhO"/>
</dbReference>
<feature type="transmembrane region" description="Helical" evidence="1">
    <location>
        <begin position="312"/>
        <end position="331"/>
    </location>
</feature>
<dbReference type="Pfam" id="PF09586">
    <property type="entry name" value="YfhO"/>
    <property type="match status" value="2"/>
</dbReference>
<sequence length="792" mass="88845">MIFLLLVINLIYFAPMLLGKVPLPTDALAGAYYPWAGQNWGFVAGIPFKNISLTDVFSQLYPWRELAMDLIRTGQLPLWNSFSFSGYPLLANWQSAPFYPLNILMLIFGNIRGYGLMVFAQPLLAGSFMYLFLRQIKLTKVAAVSGAIVSAYSGFVMTYLEYATVGQILAWLPLILYLFEKYFQKRQIRFLALSGLSLFPVLTGGFFQPAFYVLLIASLYFISRTISDKNPNKKLPLFLGLVFISVGTATAAVQLIPTAELLGLSIRTLDHNIIEYHYGLLPFKNLISFLAPDFFGNPVTGNFWGAIQYQEATGYFSAIALILALTVIFSRKKDWKKVLFSSLFALSLILAFDNPISRLIYQFGLPLLSTGYASRWLIVTAFSGAFLSAMALEELNRKKIALFLLFGVGTLVVVGFLIWAAIIPLKFALIPVAIRNLILPLVFMEAALFIVLFIKNRAWATWLLLALIVIDLGRFGIKFTPFSSPEYTTRKLSVWEFVKKEGGLNRLVGETGPLLPANSWLYPRLYSPTGYDPLLIKDYAVFFRGVNIGQNEDQEVNGDLGKGYFTRYLNLSNLDSPFVDLLGVKYLLALKMDAGKIRPWGKINESKIDLGRYNPVFDDGTTVVLENKTTLPRAMLYYSAETETDTAKAVEKMVAGFDFRKKLIVDKENPREYPIGKSDTAQITNYSANKVAMETKTENGAFLVLTDTFYPGWEVRVNGEKKELSRAFGVFRAVEVGSGESVVEMVYKPLSFRLGLAISILSLTILMFFATKKIDYGGDDSSFFGNKHYKIF</sequence>
<feature type="transmembrane region" description="Helical" evidence="1">
    <location>
        <begin position="114"/>
        <end position="133"/>
    </location>
</feature>
<feature type="transmembrane region" description="Helical" evidence="1">
    <location>
        <begin position="428"/>
        <end position="452"/>
    </location>
</feature>
<gene>
    <name evidence="2" type="ORF">A2Y68_01695</name>
</gene>